<organism evidence="2 3">
    <name type="scientific">Granulicella rosea</name>
    <dbReference type="NCBI Taxonomy" id="474952"/>
    <lineage>
        <taxon>Bacteria</taxon>
        <taxon>Pseudomonadati</taxon>
        <taxon>Acidobacteriota</taxon>
        <taxon>Terriglobia</taxon>
        <taxon>Terriglobales</taxon>
        <taxon>Acidobacteriaceae</taxon>
        <taxon>Granulicella</taxon>
    </lineage>
</organism>
<evidence type="ECO:0000313" key="3">
    <source>
        <dbReference type="Proteomes" id="UP000198356"/>
    </source>
</evidence>
<accession>A0A239DDJ8</accession>
<sequence>MFRFKGLALLGLPVLTLLLTGCGANSPARDAVASPVTGAAIQGRVHGGQQPIAGAQIYLFAANTTGYGAASVSLLKSAANTHLDTSGGATNGDYYVTTGNDGSFSIAGDYTCTPGAQIYLYSLGGNPGSGVNSAAALLSIIGSCPSAGNFAATVPYIWVNEVTTAAAAYSFSGFAVDGTHVSSSGSAGALVGIANAFANFGNLVNVSTGVALTKTPAGNGTVQQTQLNALANILVSCVNSTGPTSAGCTTLFNNTLSGGLTGTKPSDTVTAIINLAHNAGVSVAQRFTLATPQVAFAPTLSSAPSDWNLSISYTGGGMSTSMDLAADGYGNIWLANYGNNSVSEFSPLGVALSGTTGFVGGGLSQPTRIAIDPQNNVWVANASANTAGYHGLSEFNNNGAALSNLGYNCGSQAICRSVSFDASGNAWSATVAGLARVTPAGAVSYIAVSGSDTTVADAQGHLWVQTDTGNSVQGITELSTPTGAQIGTFGSAGSSVSNDGAVDASGNVWFTNASGGQLAAVNSSGAALAGSPFTVNYSGVSDPIAVAVDGANSVWMTNLGNWTLVRLTSTGVLYPGVPFSNNVPANPTGIAIDGSGNVWTSGGNVLNQFIGAGAPTVVPTSQATATNMLGVRP</sequence>
<dbReference type="RefSeq" id="WP_142988164.1">
    <property type="nucleotide sequence ID" value="NZ_FZOU01000001.1"/>
</dbReference>
<dbReference type="SUPFAM" id="SSF63829">
    <property type="entry name" value="Calcium-dependent phosphotriesterase"/>
    <property type="match status" value="2"/>
</dbReference>
<evidence type="ECO:0000313" key="2">
    <source>
        <dbReference type="EMBL" id="SNS30377.1"/>
    </source>
</evidence>
<dbReference type="Gene3D" id="2.130.10.10">
    <property type="entry name" value="YVTN repeat-like/Quinoprotein amine dehydrogenase"/>
    <property type="match status" value="1"/>
</dbReference>
<dbReference type="InterPro" id="IPR051344">
    <property type="entry name" value="Vgb"/>
</dbReference>
<reference evidence="2 3" key="1">
    <citation type="submission" date="2017-06" db="EMBL/GenBank/DDBJ databases">
        <authorList>
            <person name="Kim H.J."/>
            <person name="Triplett B.A."/>
        </authorList>
    </citation>
    <scope>NUCLEOTIDE SEQUENCE [LARGE SCALE GENOMIC DNA]</scope>
    <source>
        <strain evidence="2 3">DSM 18704</strain>
    </source>
</reference>
<dbReference type="InterPro" id="IPR015943">
    <property type="entry name" value="WD40/YVTN_repeat-like_dom_sf"/>
</dbReference>
<dbReference type="AlphaFoldDB" id="A0A239DDJ8"/>
<protein>
    <recommendedName>
        <fullName evidence="4">Streptogramin lyase</fullName>
    </recommendedName>
</protein>
<dbReference type="Gene3D" id="2.120.10.30">
    <property type="entry name" value="TolB, C-terminal domain"/>
    <property type="match status" value="1"/>
</dbReference>
<keyword evidence="3" id="KW-1185">Reference proteome</keyword>
<gene>
    <name evidence="2" type="ORF">SAMN05421770_101414</name>
</gene>
<evidence type="ECO:0008006" key="4">
    <source>
        <dbReference type="Google" id="ProtNLM"/>
    </source>
</evidence>
<keyword evidence="1" id="KW-0732">Signal</keyword>
<name>A0A239DDJ8_9BACT</name>
<dbReference type="PANTHER" id="PTHR40274:SF3">
    <property type="entry name" value="VIRGINIAMYCIN B LYASE"/>
    <property type="match status" value="1"/>
</dbReference>
<feature type="signal peptide" evidence="1">
    <location>
        <begin position="1"/>
        <end position="24"/>
    </location>
</feature>
<dbReference type="PANTHER" id="PTHR40274">
    <property type="entry name" value="VIRGINIAMYCIN B LYASE"/>
    <property type="match status" value="1"/>
</dbReference>
<evidence type="ECO:0000256" key="1">
    <source>
        <dbReference type="SAM" id="SignalP"/>
    </source>
</evidence>
<dbReference type="OrthoDB" id="107542at2"/>
<dbReference type="PROSITE" id="PS51257">
    <property type="entry name" value="PROKAR_LIPOPROTEIN"/>
    <property type="match status" value="1"/>
</dbReference>
<proteinExistence type="predicted"/>
<feature type="chain" id="PRO_5012511913" description="Streptogramin lyase" evidence="1">
    <location>
        <begin position="25"/>
        <end position="633"/>
    </location>
</feature>
<dbReference type="EMBL" id="FZOU01000001">
    <property type="protein sequence ID" value="SNS30377.1"/>
    <property type="molecule type" value="Genomic_DNA"/>
</dbReference>
<dbReference type="Proteomes" id="UP000198356">
    <property type="component" value="Unassembled WGS sequence"/>
</dbReference>
<dbReference type="InterPro" id="IPR011042">
    <property type="entry name" value="6-blade_b-propeller_TolB-like"/>
</dbReference>